<gene>
    <name evidence="1" type="ORF">BU26DRAFT_568458</name>
</gene>
<name>A0A6A6I4K2_9PLEO</name>
<sequence>MSIRHRLVSPACSALDHACPPNKVARYQSFVARIGAFYDPCLRVSPKQYQLAKDQAFVRKERRRLHQLLRQLLNNPNPVKKRWARDLAVYHDNLLALVRQIHIDNMGHVD</sequence>
<proteinExistence type="predicted"/>
<evidence type="ECO:0000313" key="2">
    <source>
        <dbReference type="Proteomes" id="UP000800094"/>
    </source>
</evidence>
<dbReference type="AlphaFoldDB" id="A0A6A6I4K2"/>
<dbReference type="Proteomes" id="UP000800094">
    <property type="component" value="Unassembled WGS sequence"/>
</dbReference>
<dbReference type="RefSeq" id="XP_033680163.1">
    <property type="nucleotide sequence ID" value="XM_033833772.1"/>
</dbReference>
<protein>
    <submittedName>
        <fullName evidence="1">Uncharacterized protein</fullName>
    </submittedName>
</protein>
<organism evidence="1 2">
    <name type="scientific">Trematosphaeria pertusa</name>
    <dbReference type="NCBI Taxonomy" id="390896"/>
    <lineage>
        <taxon>Eukaryota</taxon>
        <taxon>Fungi</taxon>
        <taxon>Dikarya</taxon>
        <taxon>Ascomycota</taxon>
        <taxon>Pezizomycotina</taxon>
        <taxon>Dothideomycetes</taxon>
        <taxon>Pleosporomycetidae</taxon>
        <taxon>Pleosporales</taxon>
        <taxon>Massarineae</taxon>
        <taxon>Trematosphaeriaceae</taxon>
        <taxon>Trematosphaeria</taxon>
    </lineage>
</organism>
<reference evidence="1" key="1">
    <citation type="journal article" date="2020" name="Stud. Mycol.">
        <title>101 Dothideomycetes genomes: a test case for predicting lifestyles and emergence of pathogens.</title>
        <authorList>
            <person name="Haridas S."/>
            <person name="Albert R."/>
            <person name="Binder M."/>
            <person name="Bloem J."/>
            <person name="Labutti K."/>
            <person name="Salamov A."/>
            <person name="Andreopoulos B."/>
            <person name="Baker S."/>
            <person name="Barry K."/>
            <person name="Bills G."/>
            <person name="Bluhm B."/>
            <person name="Cannon C."/>
            <person name="Castanera R."/>
            <person name="Culley D."/>
            <person name="Daum C."/>
            <person name="Ezra D."/>
            <person name="Gonzalez J."/>
            <person name="Henrissat B."/>
            <person name="Kuo A."/>
            <person name="Liang C."/>
            <person name="Lipzen A."/>
            <person name="Lutzoni F."/>
            <person name="Magnuson J."/>
            <person name="Mondo S."/>
            <person name="Nolan M."/>
            <person name="Ohm R."/>
            <person name="Pangilinan J."/>
            <person name="Park H.-J."/>
            <person name="Ramirez L."/>
            <person name="Alfaro M."/>
            <person name="Sun H."/>
            <person name="Tritt A."/>
            <person name="Yoshinaga Y."/>
            <person name="Zwiers L.-H."/>
            <person name="Turgeon B."/>
            <person name="Goodwin S."/>
            <person name="Spatafora J."/>
            <person name="Crous P."/>
            <person name="Grigoriev I."/>
        </authorList>
    </citation>
    <scope>NUCLEOTIDE SEQUENCE</scope>
    <source>
        <strain evidence="1">CBS 122368</strain>
    </source>
</reference>
<dbReference type="GeneID" id="54587102"/>
<keyword evidence="2" id="KW-1185">Reference proteome</keyword>
<dbReference type="EMBL" id="ML987201">
    <property type="protein sequence ID" value="KAF2245159.1"/>
    <property type="molecule type" value="Genomic_DNA"/>
</dbReference>
<accession>A0A6A6I4K2</accession>
<evidence type="ECO:0000313" key="1">
    <source>
        <dbReference type="EMBL" id="KAF2245159.1"/>
    </source>
</evidence>